<protein>
    <recommendedName>
        <fullName evidence="4">DUF4440 domain-containing protein</fullName>
    </recommendedName>
</protein>
<dbReference type="SUPFAM" id="SSF54427">
    <property type="entry name" value="NTF2-like"/>
    <property type="match status" value="1"/>
</dbReference>
<evidence type="ECO:0000313" key="1">
    <source>
        <dbReference type="EMBL" id="CAF0938455.1"/>
    </source>
</evidence>
<gene>
    <name evidence="1" type="ORF">IZO911_LOCUS14290</name>
    <name evidence="2" type="ORF">KXQ929_LOCUS11362</name>
</gene>
<evidence type="ECO:0000313" key="2">
    <source>
        <dbReference type="EMBL" id="CAF3705585.1"/>
    </source>
</evidence>
<dbReference type="EMBL" id="CAJOBB010000558">
    <property type="protein sequence ID" value="CAF3705585.1"/>
    <property type="molecule type" value="Genomic_DNA"/>
</dbReference>
<comment type="caution">
    <text evidence="1">The sequence shown here is derived from an EMBL/GenBank/DDBJ whole genome shotgun (WGS) entry which is preliminary data.</text>
</comment>
<dbReference type="InterPro" id="IPR032710">
    <property type="entry name" value="NTF2-like_dom_sf"/>
</dbReference>
<dbReference type="EMBL" id="CAJNOE010000118">
    <property type="protein sequence ID" value="CAF0938455.1"/>
    <property type="molecule type" value="Genomic_DNA"/>
</dbReference>
<dbReference type="Proteomes" id="UP000663868">
    <property type="component" value="Unassembled WGS sequence"/>
</dbReference>
<dbReference type="Proteomes" id="UP000663860">
    <property type="component" value="Unassembled WGS sequence"/>
</dbReference>
<dbReference type="AlphaFoldDB" id="A0A814C558"/>
<organism evidence="1 3">
    <name type="scientific">Adineta steineri</name>
    <dbReference type="NCBI Taxonomy" id="433720"/>
    <lineage>
        <taxon>Eukaryota</taxon>
        <taxon>Metazoa</taxon>
        <taxon>Spiralia</taxon>
        <taxon>Gnathifera</taxon>
        <taxon>Rotifera</taxon>
        <taxon>Eurotatoria</taxon>
        <taxon>Bdelloidea</taxon>
        <taxon>Adinetida</taxon>
        <taxon>Adinetidae</taxon>
        <taxon>Adineta</taxon>
    </lineage>
</organism>
<name>A0A814C558_9BILA</name>
<proteinExistence type="predicted"/>
<evidence type="ECO:0008006" key="4">
    <source>
        <dbReference type="Google" id="ProtNLM"/>
    </source>
</evidence>
<sequence>MTLPLTPSELSAALSSSFEEDKDLLGTHPNPLQMTDEQAKAIVEAGNRYYLRLHWGRQFDEQLMNCFSKHVHVYENGFPGGPSIGREPLGRAIKDDYLDGKLYMTNLKVHEVIRTGQYLLEWSTWEENDGEKGYYSIVWIYEDGLWRRKWEIFT</sequence>
<accession>A0A814C558</accession>
<evidence type="ECO:0000313" key="3">
    <source>
        <dbReference type="Proteomes" id="UP000663860"/>
    </source>
</evidence>
<reference evidence="1" key="1">
    <citation type="submission" date="2021-02" db="EMBL/GenBank/DDBJ databases">
        <authorList>
            <person name="Nowell W R."/>
        </authorList>
    </citation>
    <scope>NUCLEOTIDE SEQUENCE</scope>
</reference>